<dbReference type="Proteomes" id="UP000548771">
    <property type="component" value="Unassembled WGS sequence"/>
</dbReference>
<reference evidence="2" key="4">
    <citation type="submission" date="2020-07" db="EMBL/GenBank/DDBJ databases">
        <authorList>
            <person name="Pothier F. J."/>
        </authorList>
    </citation>
    <scope>NUCLEOTIDE SEQUENCE</scope>
    <source>
        <strain evidence="2">CFBP 2533</strain>
    </source>
</reference>
<organism evidence="2">
    <name type="scientific">Xanthomonas hortorum pv. pelargonii</name>
    <dbReference type="NCBI Taxonomy" id="453602"/>
    <lineage>
        <taxon>Bacteria</taxon>
        <taxon>Pseudomonadati</taxon>
        <taxon>Pseudomonadota</taxon>
        <taxon>Gammaproteobacteria</taxon>
        <taxon>Lysobacterales</taxon>
        <taxon>Lysobacteraceae</taxon>
        <taxon>Xanthomonas</taxon>
    </lineage>
</organism>
<keyword evidence="1" id="KW-0175">Coiled coil</keyword>
<dbReference type="AlphaFoldDB" id="A0A6V7B8T8"/>
<reference evidence="3" key="1">
    <citation type="submission" date="2019-03" db="EMBL/GenBank/DDBJ databases">
        <authorList>
            <person name="Moriniere L."/>
            <person name="Burlet A."/>
            <person name="Rosenthal E."/>
            <person name="Portier P."/>
            <person name="Lavire C."/>
            <person name="Nesme X."/>
            <person name="Bull C.T."/>
            <person name="Le Saux M."/>
            <person name="Bertolla F."/>
        </authorList>
    </citation>
    <scope>NUCLEOTIDE SEQUENCE</scope>
    <source>
        <strain evidence="3">CFBP2533</strain>
    </source>
</reference>
<evidence type="ECO:0000256" key="1">
    <source>
        <dbReference type="SAM" id="Coils"/>
    </source>
</evidence>
<reference evidence="3" key="3">
    <citation type="journal article" date="2020" name="Syst. Appl. Microbiol.">
        <title>Clarifying the taxonomy of the causal agent of bacterial leaf spot of lettuce through a polyphasic approach reveals that Xanthomonas cynarae Trebaol et al. 2000 emend. Timilsina et al. 2019 is a later heterotypic synonym of Xanthomonas hortorum Vauterin et al. 1995.</title>
        <authorList>
            <person name="Moriniere L."/>
            <person name="Burlet A."/>
            <person name="Rosenthal E.R."/>
            <person name="Nesme X."/>
            <person name="Portier P."/>
            <person name="Bull C.T."/>
            <person name="Lavire C."/>
            <person name="Fischer-Le Saux M."/>
            <person name="Bertolla F."/>
        </authorList>
    </citation>
    <scope>NUCLEOTIDE SEQUENCE</scope>
    <source>
        <strain evidence="3">CFBP2533</strain>
    </source>
</reference>
<evidence type="ECO:0000313" key="4">
    <source>
        <dbReference type="Proteomes" id="UP000548771"/>
    </source>
</evidence>
<reference evidence="4" key="2">
    <citation type="journal article" date="2020" name="Syst. Appl. Microbiol.">
        <title>Clarifying the taxonomy of the causal agent of bacterial leaf spot of lettuce through a polyphasic approach reveals that Xanthomonas cynarae Trebaol et al. 2000 emend. Timilsina et al. 2019 is a later heterotypic synonym of Xanthomonas hortorum Vauterin et al. 1995.</title>
        <authorList>
            <person name="Moriniere L."/>
            <person name="Burlet A."/>
            <person name="Rosenthal E.R."/>
            <person name="Nesme X."/>
            <person name="Portier P."/>
            <person name="Bull C.T."/>
            <person name="Lavire C."/>
            <person name="Fischer-Le Saux M."/>
            <person name="Bertolla F."/>
        </authorList>
    </citation>
    <scope>NUCLEOTIDE SEQUENCE [LARGE SCALE GENOMIC DNA]</scope>
    <source>
        <strain evidence="4">CFBP2533</strain>
    </source>
</reference>
<evidence type="ECO:0000313" key="3">
    <source>
        <dbReference type="EMBL" id="NMI23371.1"/>
    </source>
</evidence>
<gene>
    <name evidence="2" type="ORF">CFBP2533_00710</name>
    <name evidence="3" type="ORF">E1J24_16375</name>
</gene>
<dbReference type="RefSeq" id="WP_233366589.1">
    <property type="nucleotide sequence ID" value="NZ_CP098604.1"/>
</dbReference>
<feature type="coiled-coil region" evidence="1">
    <location>
        <begin position="280"/>
        <end position="307"/>
    </location>
</feature>
<evidence type="ECO:0000313" key="2">
    <source>
        <dbReference type="EMBL" id="CAD0298511.1"/>
    </source>
</evidence>
<dbReference type="EMBL" id="SMDX01000023">
    <property type="protein sequence ID" value="NMI23371.1"/>
    <property type="molecule type" value="Genomic_DNA"/>
</dbReference>
<dbReference type="EMBL" id="LR828261">
    <property type="protein sequence ID" value="CAD0298516.1"/>
    <property type="molecule type" value="Genomic_DNA"/>
</dbReference>
<protein>
    <submittedName>
        <fullName evidence="2">Uncharacterized protein</fullName>
    </submittedName>
</protein>
<dbReference type="EMBL" id="LR828261">
    <property type="protein sequence ID" value="CAD0298511.1"/>
    <property type="molecule type" value="Genomic_DNA"/>
</dbReference>
<sequence>MSSFLECCKEWISGSPYTQLGALLAGKPPEGVFEVEGEKAELLRTQVEGQIIGGVRYEKTDSEGIHWSTDVVACKTDGAFLVAVQLSVDSELPVESLGRGRRPYIVKLLMQRLGGGMDGALPVHDKAIHIAETQQDLAADIICAKVSSVMPVVYVSRHENGSLAVDADQLAEWVSAMAHVVVEPSRTFSTKLSREVYGENPYGGAVAIFWSDGVGRWLYLPDRWETPAALQGAIARKIRSSLLFQKVQRECTWAFLQETITRQKFEELRQSGSGKVEDYIAYFDKELADYREEVRRLEAELNKVKFSRWNAVEREDGGGKTVDLVTAEQDLYQGEHLSVVLEALGRASESAEENSRRRHLLDTLIAENQHEDEREMILAKLKEVLSQYDSMTPAVRKELEGLGFDVGEDGKHYKLIFRKDERFPFILSRTSSDWRAGRNAAADIRKKLF</sequence>
<name>A0A6V7B8T8_9XANT</name>
<proteinExistence type="predicted"/>
<accession>A0A6V7B8T8</accession>